<name>D1CIY1_THET1</name>
<sequence>MRLGRVLAVTPDAVPTRREGVSAHSLDEDLVLYPDGGDQAFLLNATAARVWQLLDGRTSLLAASTRIADEYGVDPDEALGDVLELAEYLRDAGLILTDGCVRGAEG</sequence>
<evidence type="ECO:0000313" key="1">
    <source>
        <dbReference type="EMBL" id="ACZ43701.1"/>
    </source>
</evidence>
<organism evidence="1 2">
    <name type="scientific">Thermobaculum terrenum (strain ATCC BAA-798 / CCMEE 7001 / YNP1)</name>
    <dbReference type="NCBI Taxonomy" id="525904"/>
    <lineage>
        <taxon>Bacteria</taxon>
        <taxon>Bacillati</taxon>
        <taxon>Chloroflexota</taxon>
        <taxon>Chloroflexia</taxon>
        <taxon>Candidatus Thermobaculales</taxon>
        <taxon>Candidatus Thermobaculaceae</taxon>
        <taxon>Thermobaculum</taxon>
    </lineage>
</organism>
<dbReference type="AlphaFoldDB" id="D1CIY1"/>
<dbReference type="STRING" id="525904.Tter_2817"/>
<dbReference type="HOGENOM" id="CLU_2221999_0_0_0"/>
<gene>
    <name evidence="1" type="ordered locus">Tter_2817</name>
</gene>
<dbReference type="KEGG" id="ttr:Tter_2817"/>
<evidence type="ECO:0008006" key="3">
    <source>
        <dbReference type="Google" id="ProtNLM"/>
    </source>
</evidence>
<reference evidence="2" key="1">
    <citation type="journal article" date="2010" name="Stand. Genomic Sci.">
        <title>Complete genome sequence of 'Thermobaculum terrenum' type strain (YNP1).</title>
        <authorList>
            <person name="Kiss H."/>
            <person name="Cleland D."/>
            <person name="Lapidus A."/>
            <person name="Lucas S."/>
            <person name="Glavina Del Rio T."/>
            <person name="Nolan M."/>
            <person name="Tice H."/>
            <person name="Han C."/>
            <person name="Goodwin L."/>
            <person name="Pitluck S."/>
            <person name="Liolios K."/>
            <person name="Ivanova N."/>
            <person name="Mavromatis K."/>
            <person name="Ovchinnikova G."/>
            <person name="Pati A."/>
            <person name="Chen A."/>
            <person name="Palaniappan K."/>
            <person name="Land M."/>
            <person name="Hauser L."/>
            <person name="Chang Y."/>
            <person name="Jeffries C."/>
            <person name="Lu M."/>
            <person name="Brettin T."/>
            <person name="Detter J."/>
            <person name="Goker M."/>
            <person name="Tindall B."/>
            <person name="Beck B."/>
            <person name="McDermott T."/>
            <person name="Woyke T."/>
            <person name="Bristow J."/>
            <person name="Eisen J."/>
            <person name="Markowitz V."/>
            <person name="Hugenholtz P."/>
            <person name="Kyrpides N."/>
            <person name="Klenk H."/>
            <person name="Cheng J."/>
        </authorList>
    </citation>
    <scope>NUCLEOTIDE SEQUENCE [LARGE SCALE GENOMIC DNA]</scope>
    <source>
        <strain evidence="2">ATCC BAA-798 / YNP1</strain>
    </source>
</reference>
<dbReference type="OrthoDB" id="5514279at2"/>
<proteinExistence type="predicted"/>
<accession>D1CIY1</accession>
<dbReference type="Proteomes" id="UP000000323">
    <property type="component" value="Chromosome 2"/>
</dbReference>
<protein>
    <recommendedName>
        <fullName evidence="3">Coenzyme PQQ synthesis D</fullName>
    </recommendedName>
</protein>
<dbReference type="InterPro" id="IPR008792">
    <property type="entry name" value="PQQD"/>
</dbReference>
<dbReference type="InterPro" id="IPR041881">
    <property type="entry name" value="PqqD_sf"/>
</dbReference>
<dbReference type="Pfam" id="PF05402">
    <property type="entry name" value="PqqD"/>
    <property type="match status" value="1"/>
</dbReference>
<keyword evidence="2" id="KW-1185">Reference proteome</keyword>
<dbReference type="Gene3D" id="1.10.10.1150">
    <property type="entry name" value="Coenzyme PQQ synthesis protein D (PqqD)"/>
    <property type="match status" value="1"/>
</dbReference>
<evidence type="ECO:0000313" key="2">
    <source>
        <dbReference type="Proteomes" id="UP000000323"/>
    </source>
</evidence>
<dbReference type="EMBL" id="CP001826">
    <property type="protein sequence ID" value="ACZ43701.1"/>
    <property type="molecule type" value="Genomic_DNA"/>
</dbReference>